<dbReference type="GO" id="GO:0008188">
    <property type="term" value="F:neuropeptide receptor activity"/>
    <property type="evidence" value="ECO:0007669"/>
    <property type="project" value="TreeGrafter"/>
</dbReference>
<reference evidence="10" key="1">
    <citation type="journal article" date="2023" name="Mol. Biol. Evol.">
        <title>Third-Generation Sequencing Reveals the Adaptive Role of the Epigenome in Three Deep-Sea Polychaetes.</title>
        <authorList>
            <person name="Perez M."/>
            <person name="Aroh O."/>
            <person name="Sun Y."/>
            <person name="Lan Y."/>
            <person name="Juniper S.K."/>
            <person name="Young C.R."/>
            <person name="Angers B."/>
            <person name="Qian P.Y."/>
        </authorList>
    </citation>
    <scope>NUCLEOTIDE SEQUENCE</scope>
    <source>
        <strain evidence="10">R07B-5</strain>
    </source>
</reference>
<keyword evidence="6" id="KW-0675">Receptor</keyword>
<gene>
    <name evidence="10" type="ORF">NP493_123g02042</name>
</gene>
<dbReference type="PRINTS" id="PR00237">
    <property type="entry name" value="GPCRRHODOPSN"/>
</dbReference>
<dbReference type="SUPFAM" id="SSF81321">
    <property type="entry name" value="Family A G protein-coupled receptor-like"/>
    <property type="match status" value="1"/>
</dbReference>
<evidence type="ECO:0000256" key="4">
    <source>
        <dbReference type="ARBA" id="ARBA00023040"/>
    </source>
</evidence>
<keyword evidence="7" id="KW-0807">Transducer</keyword>
<comment type="subcellular location">
    <subcellularLocation>
        <location evidence="1">Membrane</location>
        <topology evidence="1">Multi-pass membrane protein</topology>
    </subcellularLocation>
</comment>
<keyword evidence="4" id="KW-0297">G-protein coupled receptor</keyword>
<dbReference type="Gene3D" id="1.20.1070.10">
    <property type="entry name" value="Rhodopsin 7-helix transmembrane proteins"/>
    <property type="match status" value="1"/>
</dbReference>
<feature type="transmembrane region" description="Helical" evidence="8">
    <location>
        <begin position="98"/>
        <end position="119"/>
    </location>
</feature>
<dbReference type="PANTHER" id="PTHR24243">
    <property type="entry name" value="G-PROTEIN COUPLED RECEPTOR"/>
    <property type="match status" value="1"/>
</dbReference>
<comment type="caution">
    <text evidence="10">The sequence shown here is derived from an EMBL/GenBank/DDBJ whole genome shotgun (WGS) entry which is preliminary data.</text>
</comment>
<keyword evidence="11" id="KW-1185">Reference proteome</keyword>
<keyword evidence="5 8" id="KW-0472">Membrane</keyword>
<evidence type="ECO:0000256" key="1">
    <source>
        <dbReference type="ARBA" id="ARBA00004141"/>
    </source>
</evidence>
<evidence type="ECO:0000259" key="9">
    <source>
        <dbReference type="PROSITE" id="PS50262"/>
    </source>
</evidence>
<dbReference type="GO" id="GO:0005886">
    <property type="term" value="C:plasma membrane"/>
    <property type="evidence" value="ECO:0007669"/>
    <property type="project" value="TreeGrafter"/>
</dbReference>
<organism evidence="10 11">
    <name type="scientific">Ridgeia piscesae</name>
    <name type="common">Tubeworm</name>
    <dbReference type="NCBI Taxonomy" id="27915"/>
    <lineage>
        <taxon>Eukaryota</taxon>
        <taxon>Metazoa</taxon>
        <taxon>Spiralia</taxon>
        <taxon>Lophotrochozoa</taxon>
        <taxon>Annelida</taxon>
        <taxon>Polychaeta</taxon>
        <taxon>Sedentaria</taxon>
        <taxon>Canalipalpata</taxon>
        <taxon>Sabellida</taxon>
        <taxon>Siboglinidae</taxon>
        <taxon>Ridgeia</taxon>
    </lineage>
</organism>
<evidence type="ECO:0000256" key="3">
    <source>
        <dbReference type="ARBA" id="ARBA00022989"/>
    </source>
</evidence>
<dbReference type="PANTHER" id="PTHR24243:SF208">
    <property type="entry name" value="PYROKININ-1 RECEPTOR"/>
    <property type="match status" value="1"/>
</dbReference>
<dbReference type="Proteomes" id="UP001209878">
    <property type="component" value="Unassembled WGS sequence"/>
</dbReference>
<keyword evidence="2 8" id="KW-0812">Transmembrane</keyword>
<accession>A0AAD9UGM1</accession>
<evidence type="ECO:0000313" key="11">
    <source>
        <dbReference type="Proteomes" id="UP001209878"/>
    </source>
</evidence>
<evidence type="ECO:0000256" key="6">
    <source>
        <dbReference type="ARBA" id="ARBA00023170"/>
    </source>
</evidence>
<evidence type="ECO:0000256" key="2">
    <source>
        <dbReference type="ARBA" id="ARBA00022692"/>
    </source>
</evidence>
<keyword evidence="3 8" id="KW-1133">Transmembrane helix</keyword>
<feature type="domain" description="G-protein coupled receptors family 1 profile" evidence="9">
    <location>
        <begin position="77"/>
        <end position="120"/>
    </location>
</feature>
<dbReference type="InterPro" id="IPR017452">
    <property type="entry name" value="GPCR_Rhodpsn_7TM"/>
</dbReference>
<evidence type="ECO:0000313" key="10">
    <source>
        <dbReference type="EMBL" id="KAK2188747.1"/>
    </source>
</evidence>
<dbReference type="AlphaFoldDB" id="A0AAD9UGM1"/>
<name>A0AAD9UGM1_RIDPI</name>
<protein>
    <recommendedName>
        <fullName evidence="9">G-protein coupled receptors family 1 profile domain-containing protein</fullName>
    </recommendedName>
</protein>
<dbReference type="InterPro" id="IPR000276">
    <property type="entry name" value="GPCR_Rhodpsn"/>
</dbReference>
<sequence>MTMERLGSVNVTDAGLVNSTTMDCLGGVNSSGVNCTPTAIDVSMLLQEALGQRYRNAAESASLTIVYCAIFLTGLVGNVCTCVVIVSNVHMHTATNYYLFTLAISDVVTLVLGEFRLLFL</sequence>
<evidence type="ECO:0000256" key="5">
    <source>
        <dbReference type="ARBA" id="ARBA00023136"/>
    </source>
</evidence>
<evidence type="ECO:0000256" key="8">
    <source>
        <dbReference type="SAM" id="Phobius"/>
    </source>
</evidence>
<proteinExistence type="predicted"/>
<evidence type="ECO:0000256" key="7">
    <source>
        <dbReference type="ARBA" id="ARBA00023224"/>
    </source>
</evidence>
<dbReference type="PROSITE" id="PS50262">
    <property type="entry name" value="G_PROTEIN_RECEP_F1_2"/>
    <property type="match status" value="1"/>
</dbReference>
<feature type="transmembrane region" description="Helical" evidence="8">
    <location>
        <begin position="63"/>
        <end position="86"/>
    </location>
</feature>
<dbReference type="EMBL" id="JAODUO010000123">
    <property type="protein sequence ID" value="KAK2188747.1"/>
    <property type="molecule type" value="Genomic_DNA"/>
</dbReference>